<evidence type="ECO:0000256" key="1">
    <source>
        <dbReference type="ARBA" id="ARBA00004123"/>
    </source>
</evidence>
<feature type="domain" description="HAT C-terminal dimerisation" evidence="8">
    <location>
        <begin position="446"/>
        <end position="529"/>
    </location>
</feature>
<evidence type="ECO:0000256" key="4">
    <source>
        <dbReference type="ARBA" id="ARBA00022833"/>
    </source>
</evidence>
<feature type="compositionally biased region" description="Polar residues" evidence="7">
    <location>
        <begin position="403"/>
        <end position="420"/>
    </location>
</feature>
<dbReference type="GO" id="GO:0008270">
    <property type="term" value="F:zinc ion binding"/>
    <property type="evidence" value="ECO:0007669"/>
    <property type="project" value="UniProtKB-KW"/>
</dbReference>
<evidence type="ECO:0000256" key="3">
    <source>
        <dbReference type="ARBA" id="ARBA00022771"/>
    </source>
</evidence>
<evidence type="ECO:0000259" key="8">
    <source>
        <dbReference type="Pfam" id="PF05699"/>
    </source>
</evidence>
<dbReference type="Pfam" id="PF14372">
    <property type="entry name" value="hAT-like_RNase-H"/>
    <property type="match status" value="1"/>
</dbReference>
<accession>A0A6P4DV01</accession>
<dbReference type="InterPro" id="IPR025525">
    <property type="entry name" value="hAT-like_transposase_RNase-H"/>
</dbReference>
<name>A0A6P4DV01_ARADU</name>
<feature type="region of interest" description="Disordered" evidence="7">
    <location>
        <begin position="395"/>
        <end position="420"/>
    </location>
</feature>
<dbReference type="AlphaFoldDB" id="A0A6P4DV01"/>
<dbReference type="InterPro" id="IPR012337">
    <property type="entry name" value="RNaseH-like_sf"/>
</dbReference>
<dbReference type="Proteomes" id="UP000515211">
    <property type="component" value="Chromosome 6"/>
</dbReference>
<evidence type="ECO:0000313" key="10">
    <source>
        <dbReference type="Proteomes" id="UP000515211"/>
    </source>
</evidence>
<evidence type="ECO:0000256" key="2">
    <source>
        <dbReference type="ARBA" id="ARBA00022723"/>
    </source>
</evidence>
<feature type="region of interest" description="Disordered" evidence="7">
    <location>
        <begin position="553"/>
        <end position="577"/>
    </location>
</feature>
<proteinExistence type="predicted"/>
<dbReference type="PANTHER" id="PTHR46481:SF10">
    <property type="entry name" value="ZINC FINGER BED DOMAIN-CONTAINING PROTEIN 39"/>
    <property type="match status" value="1"/>
</dbReference>
<reference evidence="10" key="1">
    <citation type="journal article" date="2016" name="Nat. Genet.">
        <title>The genome sequences of Arachis duranensis and Arachis ipaensis, the diploid ancestors of cultivated peanut.</title>
        <authorList>
            <person name="Bertioli D.J."/>
            <person name="Cannon S.B."/>
            <person name="Froenicke L."/>
            <person name="Huang G."/>
            <person name="Farmer A.D."/>
            <person name="Cannon E.K."/>
            <person name="Liu X."/>
            <person name="Gao D."/>
            <person name="Clevenger J."/>
            <person name="Dash S."/>
            <person name="Ren L."/>
            <person name="Moretzsohn M.C."/>
            <person name="Shirasawa K."/>
            <person name="Huang W."/>
            <person name="Vidigal B."/>
            <person name="Abernathy B."/>
            <person name="Chu Y."/>
            <person name="Niederhuth C.E."/>
            <person name="Umale P."/>
            <person name="Araujo A.C."/>
            <person name="Kozik A."/>
            <person name="Kim K.D."/>
            <person name="Burow M.D."/>
            <person name="Varshney R.K."/>
            <person name="Wang X."/>
            <person name="Zhang X."/>
            <person name="Barkley N."/>
            <person name="Guimaraes P.M."/>
            <person name="Isobe S."/>
            <person name="Guo B."/>
            <person name="Liao B."/>
            <person name="Stalker H.T."/>
            <person name="Schmitz R.J."/>
            <person name="Scheffler B.E."/>
            <person name="Leal-Bertioli S.C."/>
            <person name="Xun X."/>
            <person name="Jackson S.A."/>
            <person name="Michelmore R."/>
            <person name="Ozias-Akins P."/>
        </authorList>
    </citation>
    <scope>NUCLEOTIDE SEQUENCE [LARGE SCALE GENOMIC DNA]</scope>
    <source>
        <strain evidence="10">cv. V14167</strain>
    </source>
</reference>
<gene>
    <name evidence="11" type="primary">LOC107495944</name>
</gene>
<keyword evidence="10" id="KW-1185">Reference proteome</keyword>
<dbReference type="GO" id="GO:0005634">
    <property type="term" value="C:nucleus"/>
    <property type="evidence" value="ECO:0007669"/>
    <property type="project" value="UniProtKB-SubCell"/>
</dbReference>
<evidence type="ECO:0000259" key="9">
    <source>
        <dbReference type="Pfam" id="PF14372"/>
    </source>
</evidence>
<dbReference type="GeneID" id="107495944"/>
<keyword evidence="2" id="KW-0479">Metal-binding</keyword>
<comment type="subcellular location">
    <subcellularLocation>
        <location evidence="1">Nucleus</location>
    </subcellularLocation>
</comment>
<evidence type="ECO:0000256" key="7">
    <source>
        <dbReference type="SAM" id="MobiDB-lite"/>
    </source>
</evidence>
<sequence>MAVGMVLESDFPIGAFYRGPFLRWVQYLNPNVMPISSDTIRADVLKIHMREKEKLKQTLASIPNRICLTSYLWTTCTTELYICLSAHFVDSNWKLNSKILDFCYISHPYSGFEISSEIQECLREWGIEKKIFSLTYDNDPDNDGMQENLKTNLSVENWLLCDGEFFNVRCCAHIFNLIVQKGLEACNDVLDKIRESVAYVTASKSRRIEFKKCVGTPGGKATRLELRRDNPTRLNSTYLMLECAVKKQSAFANFQENDHDFKCCPSVEEWKRAEKMYKFLLPVYDITKLFSDTSYPTSNLYFLQIHQIQLTLQESLNSDDEAIRSVGEKMLIEFKTYWEEYSVVLGLSAVLDPRIKLSSLEFLFSKIDPSTSHEKTEHVKRKLYKLFEGYTSNNNIPSTTSNVQSATPTRSHPAPSSSAGLNEMKQRMFGALKHHELTLRVGKSQLDVYLDEPNLNFDYYEDLDVLEWWKYTQKRFPELSKMACDLLSIPITNVASKFDFSIGARVLRKYRSSTLSKNHQAFICSRTWLSGFYCKDEDEDLCDCDEDQCEWDCDEDEDEEEDEDEDDDDDDDGALNG</sequence>
<dbReference type="SUPFAM" id="SSF53098">
    <property type="entry name" value="Ribonuclease H-like"/>
    <property type="match status" value="1"/>
</dbReference>
<protein>
    <submittedName>
        <fullName evidence="11">Zinc finger BED domain-containing protein RICESLEEPER 2-like</fullName>
    </submittedName>
</protein>
<evidence type="ECO:0000256" key="6">
    <source>
        <dbReference type="ARBA" id="ARBA00023242"/>
    </source>
</evidence>
<keyword evidence="6" id="KW-0539">Nucleus</keyword>
<evidence type="ECO:0000256" key="5">
    <source>
        <dbReference type="ARBA" id="ARBA00023125"/>
    </source>
</evidence>
<dbReference type="InterPro" id="IPR008906">
    <property type="entry name" value="HATC_C_dom"/>
</dbReference>
<dbReference type="RefSeq" id="XP_015972630.2">
    <property type="nucleotide sequence ID" value="XM_016117144.3"/>
</dbReference>
<keyword evidence="3" id="KW-0863">Zinc-finger</keyword>
<keyword evidence="4" id="KW-0862">Zinc</keyword>
<reference evidence="11" key="2">
    <citation type="submission" date="2025-08" db="UniProtKB">
        <authorList>
            <consortium name="RefSeq"/>
        </authorList>
    </citation>
    <scope>IDENTIFICATION</scope>
    <source>
        <tissue evidence="11">Whole plant</tissue>
    </source>
</reference>
<evidence type="ECO:0000313" key="11">
    <source>
        <dbReference type="RefSeq" id="XP_015972630.2"/>
    </source>
</evidence>
<dbReference type="PANTHER" id="PTHR46481">
    <property type="entry name" value="ZINC FINGER BED DOMAIN-CONTAINING PROTEIN 4"/>
    <property type="match status" value="1"/>
</dbReference>
<organism evidence="10 11">
    <name type="scientific">Arachis duranensis</name>
    <name type="common">Wild peanut</name>
    <dbReference type="NCBI Taxonomy" id="130453"/>
    <lineage>
        <taxon>Eukaryota</taxon>
        <taxon>Viridiplantae</taxon>
        <taxon>Streptophyta</taxon>
        <taxon>Embryophyta</taxon>
        <taxon>Tracheophyta</taxon>
        <taxon>Spermatophyta</taxon>
        <taxon>Magnoliopsida</taxon>
        <taxon>eudicotyledons</taxon>
        <taxon>Gunneridae</taxon>
        <taxon>Pentapetalae</taxon>
        <taxon>rosids</taxon>
        <taxon>fabids</taxon>
        <taxon>Fabales</taxon>
        <taxon>Fabaceae</taxon>
        <taxon>Papilionoideae</taxon>
        <taxon>50 kb inversion clade</taxon>
        <taxon>dalbergioids sensu lato</taxon>
        <taxon>Dalbergieae</taxon>
        <taxon>Pterocarpus clade</taxon>
        <taxon>Arachis</taxon>
    </lineage>
</organism>
<feature type="domain" description="hAT-like transposase RNase-H fold" evidence="9">
    <location>
        <begin position="291"/>
        <end position="390"/>
    </location>
</feature>
<keyword evidence="5" id="KW-0238">DNA-binding</keyword>
<dbReference type="InterPro" id="IPR052035">
    <property type="entry name" value="ZnF_BED_domain_contain"/>
</dbReference>
<dbReference type="Pfam" id="PF05699">
    <property type="entry name" value="Dimer_Tnp_hAT"/>
    <property type="match status" value="1"/>
</dbReference>
<dbReference type="GO" id="GO:0046983">
    <property type="term" value="F:protein dimerization activity"/>
    <property type="evidence" value="ECO:0007669"/>
    <property type="project" value="InterPro"/>
</dbReference>
<dbReference type="GO" id="GO:0003677">
    <property type="term" value="F:DNA binding"/>
    <property type="evidence" value="ECO:0007669"/>
    <property type="project" value="UniProtKB-KW"/>
</dbReference>
<dbReference type="KEGG" id="adu:107495944"/>